<protein>
    <recommendedName>
        <fullName evidence="3">Phage tail protein</fullName>
    </recommendedName>
</protein>
<evidence type="ECO:0000313" key="1">
    <source>
        <dbReference type="EMBL" id="NNF07619.1"/>
    </source>
</evidence>
<gene>
    <name evidence="1" type="ORF">HKN21_12725</name>
</gene>
<dbReference type="AlphaFoldDB" id="A0A7Y2E9B5"/>
<organism evidence="1 2">
    <name type="scientific">Eiseniibacteriota bacterium</name>
    <dbReference type="NCBI Taxonomy" id="2212470"/>
    <lineage>
        <taxon>Bacteria</taxon>
        <taxon>Candidatus Eiseniibacteriota</taxon>
    </lineage>
</organism>
<evidence type="ECO:0000313" key="2">
    <source>
        <dbReference type="Proteomes" id="UP000547674"/>
    </source>
</evidence>
<dbReference type="EMBL" id="JABDJR010000509">
    <property type="protein sequence ID" value="NNF07619.1"/>
    <property type="molecule type" value="Genomic_DNA"/>
</dbReference>
<comment type="caution">
    <text evidence="1">The sequence shown here is derived from an EMBL/GenBank/DDBJ whole genome shotgun (WGS) entry which is preliminary data.</text>
</comment>
<evidence type="ECO:0008006" key="3">
    <source>
        <dbReference type="Google" id="ProtNLM"/>
    </source>
</evidence>
<reference evidence="1 2" key="1">
    <citation type="submission" date="2020-03" db="EMBL/GenBank/DDBJ databases">
        <title>Metabolic flexibility allows generalist bacteria to become dominant in a frequently disturbed ecosystem.</title>
        <authorList>
            <person name="Chen Y.-J."/>
            <person name="Leung P.M."/>
            <person name="Bay S.K."/>
            <person name="Hugenholtz P."/>
            <person name="Kessler A.J."/>
            <person name="Shelley G."/>
            <person name="Waite D.W."/>
            <person name="Cook P.L."/>
            <person name="Greening C."/>
        </authorList>
    </citation>
    <scope>NUCLEOTIDE SEQUENCE [LARGE SCALE GENOMIC DNA]</scope>
    <source>
        <strain evidence="1">SS_bin_28</strain>
    </source>
</reference>
<dbReference type="Proteomes" id="UP000547674">
    <property type="component" value="Unassembled WGS sequence"/>
</dbReference>
<sequence length="150" mass="16663">MTIDPYRTFKFRIEIQGVLAGHFQNIDGMTNTMEVLEKPEPWGWEIIPNARDRAALDLAARSHGASAVIVRGWNPVQKKAITGEWKNPASAPRPLGVTGFIAENASAGPVRRWNFENAWPVKVTGPSVRAARQLPPDQLLLLFQGLKQAR</sequence>
<proteinExistence type="predicted"/>
<name>A0A7Y2E9B5_UNCEI</name>
<accession>A0A7Y2E9B5</accession>